<name>A0AC60Q8X6_IXOPE</name>
<evidence type="ECO:0000313" key="1">
    <source>
        <dbReference type="EMBL" id="KAG0430413.1"/>
    </source>
</evidence>
<dbReference type="Proteomes" id="UP000805193">
    <property type="component" value="Unassembled WGS sequence"/>
</dbReference>
<keyword evidence="2" id="KW-1185">Reference proteome</keyword>
<accession>A0AC60Q8X6</accession>
<organism evidence="1 2">
    <name type="scientific">Ixodes persulcatus</name>
    <name type="common">Taiga tick</name>
    <dbReference type="NCBI Taxonomy" id="34615"/>
    <lineage>
        <taxon>Eukaryota</taxon>
        <taxon>Metazoa</taxon>
        <taxon>Ecdysozoa</taxon>
        <taxon>Arthropoda</taxon>
        <taxon>Chelicerata</taxon>
        <taxon>Arachnida</taxon>
        <taxon>Acari</taxon>
        <taxon>Parasitiformes</taxon>
        <taxon>Ixodida</taxon>
        <taxon>Ixodoidea</taxon>
        <taxon>Ixodidae</taxon>
        <taxon>Ixodinae</taxon>
        <taxon>Ixodes</taxon>
    </lineage>
</organism>
<comment type="caution">
    <text evidence="1">The sequence shown here is derived from an EMBL/GenBank/DDBJ whole genome shotgun (WGS) entry which is preliminary data.</text>
</comment>
<gene>
    <name evidence="1" type="ORF">HPB47_022719</name>
</gene>
<sequence length="550" mass="60558">MTTAATSLEMESAAACSSVDRNHQPHTANAEEEENDMRMLQDPPSTTGDEEHDMAPWIEVTSCAIRRKTRPSLATQTLNLSPPKPALRPSRPVLKPKPPPLPANDFKLAIRPRNGLVLSKVSPMVLSNSIMREAKLHPQEADIKIRVNEQQSILVASTPYQSTASALSKIQKLTIGETTYAIASYSISPDNSCRGVIHSREKEATNEELLEAISAPGYEPLTCRRLGDSDTILITFIGKKVPFLIYVGRVETKCFLYKRTVAYCYVCHQTGHRADVCPYPPDVPTCKDCEALLTAERHECKPKCSLCSGEHCTASKACPGRFLPPVNRRKERTSIGRRRSRTPSGQRGDPSSRSSTARSRSRSRSYPRLPQDRRRRSSRSWSRSKTRGRTPSTQERIETQQSTQAIHKAGSQPLLIIGDFNAAHRLWGYAYSNKHAAGIATHLSMAREKAMKKDASSSNASTHLTADDRSALVQQTGDDISASFASTLGASLLPIVDTKAGVAQHGQQSQQSPSQNSERELFESQHGELEHPQTRQEITSSIAGAEIIST</sequence>
<evidence type="ECO:0000313" key="2">
    <source>
        <dbReference type="Proteomes" id="UP000805193"/>
    </source>
</evidence>
<reference evidence="1 2" key="1">
    <citation type="journal article" date="2020" name="Cell">
        <title>Large-Scale Comparative Analyses of Tick Genomes Elucidate Their Genetic Diversity and Vector Capacities.</title>
        <authorList>
            <consortium name="Tick Genome and Microbiome Consortium (TIGMIC)"/>
            <person name="Jia N."/>
            <person name="Wang J."/>
            <person name="Shi W."/>
            <person name="Du L."/>
            <person name="Sun Y."/>
            <person name="Zhan W."/>
            <person name="Jiang J.F."/>
            <person name="Wang Q."/>
            <person name="Zhang B."/>
            <person name="Ji P."/>
            <person name="Bell-Sakyi L."/>
            <person name="Cui X.M."/>
            <person name="Yuan T.T."/>
            <person name="Jiang B.G."/>
            <person name="Yang W.F."/>
            <person name="Lam T.T."/>
            <person name="Chang Q.C."/>
            <person name="Ding S.J."/>
            <person name="Wang X.J."/>
            <person name="Zhu J.G."/>
            <person name="Ruan X.D."/>
            <person name="Zhao L."/>
            <person name="Wei J.T."/>
            <person name="Ye R.Z."/>
            <person name="Que T.C."/>
            <person name="Du C.H."/>
            <person name="Zhou Y.H."/>
            <person name="Cheng J.X."/>
            <person name="Dai P.F."/>
            <person name="Guo W.B."/>
            <person name="Han X.H."/>
            <person name="Huang E.J."/>
            <person name="Li L.F."/>
            <person name="Wei W."/>
            <person name="Gao Y.C."/>
            <person name="Liu J.Z."/>
            <person name="Shao H.Z."/>
            <person name="Wang X."/>
            <person name="Wang C.C."/>
            <person name="Yang T.C."/>
            <person name="Huo Q.B."/>
            <person name="Li W."/>
            <person name="Chen H.Y."/>
            <person name="Chen S.E."/>
            <person name="Zhou L.G."/>
            <person name="Ni X.B."/>
            <person name="Tian J.H."/>
            <person name="Sheng Y."/>
            <person name="Liu T."/>
            <person name="Pan Y.S."/>
            <person name="Xia L.Y."/>
            <person name="Li J."/>
            <person name="Zhao F."/>
            <person name="Cao W.C."/>
        </authorList>
    </citation>
    <scope>NUCLEOTIDE SEQUENCE [LARGE SCALE GENOMIC DNA]</scope>
    <source>
        <strain evidence="1">Iper-2018</strain>
    </source>
</reference>
<dbReference type="EMBL" id="JABSTQ010009328">
    <property type="protein sequence ID" value="KAG0430413.1"/>
    <property type="molecule type" value="Genomic_DNA"/>
</dbReference>
<protein>
    <submittedName>
        <fullName evidence="1">Uncharacterized protein</fullName>
    </submittedName>
</protein>
<proteinExistence type="predicted"/>